<evidence type="ECO:0000313" key="6">
    <source>
        <dbReference type="Proteomes" id="UP000641137"/>
    </source>
</evidence>
<dbReference type="Gene3D" id="1.10.10.10">
    <property type="entry name" value="Winged helix-like DNA-binding domain superfamily/Winged helix DNA-binding domain"/>
    <property type="match status" value="1"/>
</dbReference>
<keyword evidence="3" id="KW-0804">Transcription</keyword>
<dbReference type="Pfam" id="PF01047">
    <property type="entry name" value="MarR"/>
    <property type="match status" value="1"/>
</dbReference>
<evidence type="ECO:0000256" key="3">
    <source>
        <dbReference type="ARBA" id="ARBA00023163"/>
    </source>
</evidence>
<protein>
    <submittedName>
        <fullName evidence="5">Transcriptional regulator</fullName>
    </submittedName>
</protein>
<evidence type="ECO:0000313" key="5">
    <source>
        <dbReference type="EMBL" id="GHC73898.1"/>
    </source>
</evidence>
<reference evidence="5" key="2">
    <citation type="submission" date="2020-09" db="EMBL/GenBank/DDBJ databases">
        <authorList>
            <person name="Sun Q."/>
            <person name="Kim S."/>
        </authorList>
    </citation>
    <scope>NUCLEOTIDE SEQUENCE</scope>
    <source>
        <strain evidence="5">KCTC 42097</strain>
    </source>
</reference>
<name>A0A8J3DNF7_9HYPH</name>
<dbReference type="SUPFAM" id="SSF46785">
    <property type="entry name" value="Winged helix' DNA-binding domain"/>
    <property type="match status" value="1"/>
</dbReference>
<dbReference type="InterPro" id="IPR000835">
    <property type="entry name" value="HTH_MarR-typ"/>
</dbReference>
<dbReference type="RefSeq" id="WP_189490138.1">
    <property type="nucleotide sequence ID" value="NZ_BMZO01000007.1"/>
</dbReference>
<evidence type="ECO:0000259" key="4">
    <source>
        <dbReference type="PROSITE" id="PS50995"/>
    </source>
</evidence>
<sequence>MNKTVNTDSIGFVISDVARLMRTAFEREVADAGFGLTKGEARTLVHAARAGSVRQNVLAERMSLEPMTLCAYLDRLEARGLITRSVDPDDRRAKRVELTNAAEEVLRRTRKVSDILRITASKGFTPEEWDDFFEKMKRVRDNFCEKKST</sequence>
<dbReference type="SMART" id="SM00347">
    <property type="entry name" value="HTH_MARR"/>
    <property type="match status" value="1"/>
</dbReference>
<dbReference type="GO" id="GO:0003677">
    <property type="term" value="F:DNA binding"/>
    <property type="evidence" value="ECO:0007669"/>
    <property type="project" value="UniProtKB-KW"/>
</dbReference>
<proteinExistence type="predicted"/>
<keyword evidence="2" id="KW-0238">DNA-binding</keyword>
<dbReference type="Proteomes" id="UP000641137">
    <property type="component" value="Unassembled WGS sequence"/>
</dbReference>
<reference evidence="5" key="1">
    <citation type="journal article" date="2014" name="Int. J. Syst. Evol. Microbiol.">
        <title>Complete genome sequence of Corynebacterium casei LMG S-19264T (=DSM 44701T), isolated from a smear-ripened cheese.</title>
        <authorList>
            <consortium name="US DOE Joint Genome Institute (JGI-PGF)"/>
            <person name="Walter F."/>
            <person name="Albersmeier A."/>
            <person name="Kalinowski J."/>
            <person name="Ruckert C."/>
        </authorList>
    </citation>
    <scope>NUCLEOTIDE SEQUENCE</scope>
    <source>
        <strain evidence="5">KCTC 42097</strain>
    </source>
</reference>
<evidence type="ECO:0000256" key="1">
    <source>
        <dbReference type="ARBA" id="ARBA00023015"/>
    </source>
</evidence>
<evidence type="ECO:0000256" key="2">
    <source>
        <dbReference type="ARBA" id="ARBA00023125"/>
    </source>
</evidence>
<keyword evidence="1" id="KW-0805">Transcription regulation</keyword>
<dbReference type="InterPro" id="IPR036390">
    <property type="entry name" value="WH_DNA-bd_sf"/>
</dbReference>
<dbReference type="AlphaFoldDB" id="A0A8J3DNF7"/>
<keyword evidence="6" id="KW-1185">Reference proteome</keyword>
<dbReference type="PROSITE" id="PS50995">
    <property type="entry name" value="HTH_MARR_2"/>
    <property type="match status" value="1"/>
</dbReference>
<dbReference type="EMBL" id="BMZO01000007">
    <property type="protein sequence ID" value="GHC73898.1"/>
    <property type="molecule type" value="Genomic_DNA"/>
</dbReference>
<feature type="domain" description="HTH marR-type" evidence="4">
    <location>
        <begin position="7"/>
        <end position="141"/>
    </location>
</feature>
<dbReference type="PANTHER" id="PTHR42756">
    <property type="entry name" value="TRANSCRIPTIONAL REGULATOR, MARR"/>
    <property type="match status" value="1"/>
</dbReference>
<dbReference type="InterPro" id="IPR036388">
    <property type="entry name" value="WH-like_DNA-bd_sf"/>
</dbReference>
<comment type="caution">
    <text evidence="5">The sequence shown here is derived from an EMBL/GenBank/DDBJ whole genome shotgun (WGS) entry which is preliminary data.</text>
</comment>
<dbReference type="PANTHER" id="PTHR42756:SF1">
    <property type="entry name" value="TRANSCRIPTIONAL REPRESSOR OF EMRAB OPERON"/>
    <property type="match status" value="1"/>
</dbReference>
<gene>
    <name evidence="5" type="ORF">GCM10010136_22460</name>
</gene>
<organism evidence="5 6">
    <name type="scientific">Limoniibacter endophyticus</name>
    <dbReference type="NCBI Taxonomy" id="1565040"/>
    <lineage>
        <taxon>Bacteria</taxon>
        <taxon>Pseudomonadati</taxon>
        <taxon>Pseudomonadota</taxon>
        <taxon>Alphaproteobacteria</taxon>
        <taxon>Hyphomicrobiales</taxon>
        <taxon>Bartonellaceae</taxon>
        <taxon>Limoniibacter</taxon>
    </lineage>
</organism>
<dbReference type="PRINTS" id="PR00598">
    <property type="entry name" value="HTHMARR"/>
</dbReference>
<dbReference type="GO" id="GO:0003700">
    <property type="term" value="F:DNA-binding transcription factor activity"/>
    <property type="evidence" value="ECO:0007669"/>
    <property type="project" value="InterPro"/>
</dbReference>
<accession>A0A8J3DNF7</accession>